<dbReference type="InterPro" id="IPR036388">
    <property type="entry name" value="WH-like_DNA-bd_sf"/>
</dbReference>
<evidence type="ECO:0000256" key="2">
    <source>
        <dbReference type="ARBA" id="ARBA00022614"/>
    </source>
</evidence>
<dbReference type="Gramene" id="ORUFI12G12770.2">
    <property type="protein sequence ID" value="ORUFI12G12770.2"/>
    <property type="gene ID" value="ORUFI12G12770"/>
</dbReference>
<dbReference type="EnsemblPlants" id="ORUFI12G12770.2">
    <property type="protein sequence ID" value="ORUFI12G12770.2"/>
    <property type="gene ID" value="ORUFI12G12770"/>
</dbReference>
<dbReference type="InterPro" id="IPR027417">
    <property type="entry name" value="P-loop_NTPase"/>
</dbReference>
<keyword evidence="2" id="KW-0433">Leucine-rich repeat</keyword>
<evidence type="ECO:0000256" key="5">
    <source>
        <dbReference type="ARBA" id="ARBA00022821"/>
    </source>
</evidence>
<dbReference type="InterPro" id="IPR041118">
    <property type="entry name" value="Rx_N"/>
</dbReference>
<dbReference type="SUPFAM" id="SSF52058">
    <property type="entry name" value="L domain-like"/>
    <property type="match status" value="1"/>
</dbReference>
<dbReference type="GO" id="GO:0009626">
    <property type="term" value="P:plant-type hypersensitive response"/>
    <property type="evidence" value="ECO:0007669"/>
    <property type="project" value="UniProtKB-ARBA"/>
</dbReference>
<evidence type="ECO:0000313" key="11">
    <source>
        <dbReference type="EnsemblPlants" id="ORUFI12G12770.2"/>
    </source>
</evidence>
<dbReference type="STRING" id="4529.A0A0E0RH59"/>
<dbReference type="InterPro" id="IPR042197">
    <property type="entry name" value="Apaf_helical"/>
</dbReference>
<feature type="domain" description="Disease resistance R13L4/SHOC-2-like LRR" evidence="10">
    <location>
        <begin position="752"/>
        <end position="906"/>
    </location>
</feature>
<dbReference type="Gene3D" id="3.40.50.300">
    <property type="entry name" value="P-loop containing nucleotide triphosphate hydrolases"/>
    <property type="match status" value="1"/>
</dbReference>
<evidence type="ECO:0000256" key="4">
    <source>
        <dbReference type="ARBA" id="ARBA00022741"/>
    </source>
</evidence>
<dbReference type="Pfam" id="PF23559">
    <property type="entry name" value="WHD_DRP"/>
    <property type="match status" value="1"/>
</dbReference>
<dbReference type="CDD" id="cd14798">
    <property type="entry name" value="RX-CC_like"/>
    <property type="match status" value="1"/>
</dbReference>
<evidence type="ECO:0000259" key="10">
    <source>
        <dbReference type="Pfam" id="PF23598"/>
    </source>
</evidence>
<keyword evidence="4" id="KW-0547">Nucleotide-binding</keyword>
<dbReference type="eggNOG" id="KOG4658">
    <property type="taxonomic scope" value="Eukaryota"/>
</dbReference>
<evidence type="ECO:0000259" key="9">
    <source>
        <dbReference type="Pfam" id="PF23559"/>
    </source>
</evidence>
<feature type="domain" description="Disease resistance R13L4/SHOC-2-like LRR" evidence="10">
    <location>
        <begin position="543"/>
        <end position="653"/>
    </location>
</feature>
<name>A0A0E0RH59_ORYRU</name>
<dbReference type="Pfam" id="PF18052">
    <property type="entry name" value="Rx_N"/>
    <property type="match status" value="1"/>
</dbReference>
<evidence type="ECO:0000259" key="7">
    <source>
        <dbReference type="Pfam" id="PF00931"/>
    </source>
</evidence>
<dbReference type="FunFam" id="3.40.50.300:FF:001091">
    <property type="entry name" value="Probable disease resistance protein At1g61300"/>
    <property type="match status" value="1"/>
</dbReference>
<protein>
    <submittedName>
        <fullName evidence="11">Uncharacterized protein</fullName>
    </submittedName>
</protein>
<keyword evidence="3" id="KW-0677">Repeat</keyword>
<dbReference type="InterPro" id="IPR038005">
    <property type="entry name" value="RX-like_CC"/>
</dbReference>
<feature type="domain" description="NB-ARC" evidence="7">
    <location>
        <begin position="174"/>
        <end position="343"/>
    </location>
</feature>
<reference evidence="11" key="2">
    <citation type="submission" date="2015-06" db="UniProtKB">
        <authorList>
            <consortium name="EnsemblPlants"/>
        </authorList>
    </citation>
    <scope>IDENTIFICATION</scope>
</reference>
<dbReference type="PANTHER" id="PTHR23155:SF999">
    <property type="entry name" value="NB-ARC DOMAIN CONTAINING PROTEIN, EXPRESSED"/>
    <property type="match status" value="1"/>
</dbReference>
<dbReference type="Gene3D" id="3.80.10.10">
    <property type="entry name" value="Ribonuclease Inhibitor"/>
    <property type="match status" value="1"/>
</dbReference>
<dbReference type="GO" id="GO:0002758">
    <property type="term" value="P:innate immune response-activating signaling pathway"/>
    <property type="evidence" value="ECO:0007669"/>
    <property type="project" value="UniProtKB-ARBA"/>
</dbReference>
<keyword evidence="12" id="KW-1185">Reference proteome</keyword>
<proteinExistence type="inferred from homology"/>
<dbReference type="InterPro" id="IPR044974">
    <property type="entry name" value="Disease_R_plants"/>
</dbReference>
<dbReference type="PRINTS" id="PR00364">
    <property type="entry name" value="DISEASERSIST"/>
</dbReference>
<dbReference type="GO" id="GO:0042742">
    <property type="term" value="P:defense response to bacterium"/>
    <property type="evidence" value="ECO:0007669"/>
    <property type="project" value="UniProtKB-ARBA"/>
</dbReference>
<organism evidence="11 12">
    <name type="scientific">Oryza rufipogon</name>
    <name type="common">Brownbeard rice</name>
    <name type="synonym">Asian wild rice</name>
    <dbReference type="NCBI Taxonomy" id="4529"/>
    <lineage>
        <taxon>Eukaryota</taxon>
        <taxon>Viridiplantae</taxon>
        <taxon>Streptophyta</taxon>
        <taxon>Embryophyta</taxon>
        <taxon>Tracheophyta</taxon>
        <taxon>Spermatophyta</taxon>
        <taxon>Magnoliopsida</taxon>
        <taxon>Liliopsida</taxon>
        <taxon>Poales</taxon>
        <taxon>Poaceae</taxon>
        <taxon>BOP clade</taxon>
        <taxon>Oryzoideae</taxon>
        <taxon>Oryzeae</taxon>
        <taxon>Oryzinae</taxon>
        <taxon>Oryza</taxon>
    </lineage>
</organism>
<feature type="domain" description="Disease resistance protein winged helix" evidence="9">
    <location>
        <begin position="429"/>
        <end position="497"/>
    </location>
</feature>
<dbReference type="FunFam" id="1.10.10.10:FF:000322">
    <property type="entry name" value="Probable disease resistance protein At1g63360"/>
    <property type="match status" value="1"/>
</dbReference>
<dbReference type="PANTHER" id="PTHR23155">
    <property type="entry name" value="DISEASE RESISTANCE PROTEIN RP"/>
    <property type="match status" value="1"/>
</dbReference>
<evidence type="ECO:0000259" key="8">
    <source>
        <dbReference type="Pfam" id="PF18052"/>
    </source>
</evidence>
<evidence type="ECO:0000256" key="6">
    <source>
        <dbReference type="ARBA" id="ARBA00023054"/>
    </source>
</evidence>
<reference evidence="12" key="1">
    <citation type="submission" date="2013-06" db="EMBL/GenBank/DDBJ databases">
        <authorList>
            <person name="Zhao Q."/>
        </authorList>
    </citation>
    <scope>NUCLEOTIDE SEQUENCE</scope>
    <source>
        <strain evidence="12">cv. W1943</strain>
    </source>
</reference>
<dbReference type="Proteomes" id="UP000008022">
    <property type="component" value="Unassembled WGS sequence"/>
</dbReference>
<dbReference type="Gene3D" id="1.20.5.4130">
    <property type="match status" value="2"/>
</dbReference>
<dbReference type="InterPro" id="IPR055414">
    <property type="entry name" value="LRR_R13L4/SHOC2-like"/>
</dbReference>
<dbReference type="Pfam" id="PF23598">
    <property type="entry name" value="LRR_14"/>
    <property type="match status" value="2"/>
</dbReference>
<accession>A0A0E0RH59</accession>
<keyword evidence="6" id="KW-0175">Coiled coil</keyword>
<evidence type="ECO:0000313" key="12">
    <source>
        <dbReference type="Proteomes" id="UP000008022"/>
    </source>
</evidence>
<comment type="similarity">
    <text evidence="1">Belongs to the disease resistance NB-LRR family.</text>
</comment>
<dbReference type="Pfam" id="PF00931">
    <property type="entry name" value="NB-ARC"/>
    <property type="match status" value="1"/>
</dbReference>
<sequence length="1024" mass="116322">MAAVNSSMGVMAPLLTKLAMLLSNKCKKLKGMRKNIEFLSHELTEMNAVLENLADMEKLDGQQKLWRNDIREMVYDIEDCIDVFMYHLGDGNNKDGLLRKTARKLRNLRARYQIADKIQELKARVMQVAERRDRYANLGVSTSSIPKVVEVDPRLPALYEDAKNLVGIDGPCMEITQWLMDEVENGSIQQLKVLSVVGFGGIGKTTLAKQVYNQLKKRFNFTSFVSVSQNPDMVKLLRNLLSGTGFQGYGILDDHQKLIDTLRGHLANKRYLIVVDDIWNTQAWSIIRCAFAQNNHGSRVIVTTRIEDVATKCCVDFHGMVYKMEPLNEFNSQKLFCKRIFDSDSIPEQYKNVSEDMLRKCKGVPLAIISIASLLSSEGMNVGKWKKIHNFMGSESETNPTLEWMRHVLNLSYLDLSHNLKTCFLYLGIYPEDHTIFKADLIRLWIAEGFIHEKPGLDLEETAESYFNELINRSMIKLDDYRSSEACHVHDLMLDLIISKCQEENFITIASKQPVKNVTKLPVRRLCHQLSYGNLAMERMKLSQPPISMFEHLRVLELRAYSTSVFLDLSAVSNLFLLRHLSIRGFRLKLPQKIGRLQCLRTLDLLGSLLVTGFPSDVISLSSLCHLTVSGDAELPNGIQKLVSLQTLLTFNSGGLPDIFTIVEKISRFNSSAIRLAKTRRFNNGGLRSTNGGLRSPPASLEFPSFDDGWPTESILDYLSQHLDTPASSHSDLFSPNLVACSPHILNFASLWLQQLIIRKNIRNVPSWLWFSLKLTMLELRVEELSCRDVQFLAGLPCLVDLDLTAQATPENIITKRVTTRLGRITHTDNFPKLQKFVLTCDLACLTFEPGAMPQLQILKLDDKKPSNLEEGHGTSGAAQHGKTPLIGIEHLPRLEEVQVTSHSSKVPAYRDAVQRHPRFQDIHALGDEYKLLKGEWKDKVRELAYDIEDCIDIFLHQLHPREDKDRLVWKAVRKIKATMCLPAIKSPSKFKNSRHMSIYMIDVSTSGDSYVNSNSDQFDYTDF</sequence>
<dbReference type="Gene3D" id="1.10.8.430">
    <property type="entry name" value="Helical domain of apoptotic protease-activating factors"/>
    <property type="match status" value="1"/>
</dbReference>
<dbReference type="InterPro" id="IPR058922">
    <property type="entry name" value="WHD_DRP"/>
</dbReference>
<dbReference type="InterPro" id="IPR002182">
    <property type="entry name" value="NB-ARC"/>
</dbReference>
<evidence type="ECO:0000256" key="3">
    <source>
        <dbReference type="ARBA" id="ARBA00022737"/>
    </source>
</evidence>
<evidence type="ECO:0000256" key="1">
    <source>
        <dbReference type="ARBA" id="ARBA00008894"/>
    </source>
</evidence>
<keyword evidence="5" id="KW-0611">Plant defense</keyword>
<dbReference type="Gene3D" id="1.10.10.10">
    <property type="entry name" value="Winged helix-like DNA-binding domain superfamily/Winged helix DNA-binding domain"/>
    <property type="match status" value="1"/>
</dbReference>
<dbReference type="AlphaFoldDB" id="A0A0E0RH59"/>
<dbReference type="SUPFAM" id="SSF52540">
    <property type="entry name" value="P-loop containing nucleoside triphosphate hydrolases"/>
    <property type="match status" value="1"/>
</dbReference>
<dbReference type="OMA" id="PEDHTIF"/>
<feature type="domain" description="Disease resistance N-terminal" evidence="8">
    <location>
        <begin position="10"/>
        <end position="96"/>
    </location>
</feature>
<dbReference type="GO" id="GO:0043531">
    <property type="term" value="F:ADP binding"/>
    <property type="evidence" value="ECO:0007669"/>
    <property type="project" value="InterPro"/>
</dbReference>
<dbReference type="InterPro" id="IPR032675">
    <property type="entry name" value="LRR_dom_sf"/>
</dbReference>